<evidence type="ECO:0000313" key="1">
    <source>
        <dbReference type="EMBL" id="WAL67214.1"/>
    </source>
</evidence>
<protein>
    <submittedName>
        <fullName evidence="1">Uncharacterized protein</fullName>
    </submittedName>
</protein>
<gene>
    <name evidence="1" type="ORF">ORV05_05345</name>
</gene>
<evidence type="ECO:0000313" key="2">
    <source>
        <dbReference type="Proteomes" id="UP001163203"/>
    </source>
</evidence>
<dbReference type="Proteomes" id="UP001163203">
    <property type="component" value="Chromosome"/>
</dbReference>
<accession>A0ABY7B5K6</accession>
<keyword evidence="2" id="KW-1185">Reference proteome</keyword>
<reference evidence="1" key="1">
    <citation type="submission" date="2022-11" db="EMBL/GenBank/DDBJ databases">
        <authorList>
            <person name="Mo P."/>
        </authorList>
    </citation>
    <scope>NUCLEOTIDE SEQUENCE</scope>
    <source>
        <strain evidence="1">HUAS 11-8</strain>
    </source>
</reference>
<dbReference type="EMBL" id="CP113836">
    <property type="protein sequence ID" value="WAL67214.1"/>
    <property type="molecule type" value="Genomic_DNA"/>
</dbReference>
<dbReference type="RefSeq" id="WP_268757337.1">
    <property type="nucleotide sequence ID" value="NZ_CP113836.1"/>
</dbReference>
<sequence length="114" mass="13127">MSDDTVTIPRAEYQLLVLDAEAWRLLNESPHVAEILAEWVEWSYLRDLSESTAAMSAMYDWRHEASVPSYAELARRRSSYDTPARTPEQIKAGADYSWRRVEREIAEQHRGAAA</sequence>
<proteinExistence type="predicted"/>
<name>A0ABY7B5K6_9PSEU</name>
<organism evidence="1 2">
    <name type="scientific">Amycolatopsis cynarae</name>
    <dbReference type="NCBI Taxonomy" id="2995223"/>
    <lineage>
        <taxon>Bacteria</taxon>
        <taxon>Bacillati</taxon>
        <taxon>Actinomycetota</taxon>
        <taxon>Actinomycetes</taxon>
        <taxon>Pseudonocardiales</taxon>
        <taxon>Pseudonocardiaceae</taxon>
        <taxon>Amycolatopsis</taxon>
    </lineage>
</organism>